<proteinExistence type="predicted"/>
<keyword evidence="2" id="KW-1185">Reference proteome</keyword>
<evidence type="ECO:0000313" key="2">
    <source>
        <dbReference type="Proteomes" id="UP001156682"/>
    </source>
</evidence>
<comment type="caution">
    <text evidence="1">The sequence shown here is derived from an EMBL/GenBank/DDBJ whole genome shotgun (WGS) entry which is preliminary data.</text>
</comment>
<reference evidence="2" key="1">
    <citation type="journal article" date="2019" name="Int. J. Syst. Evol. Microbiol.">
        <title>The Global Catalogue of Microorganisms (GCM) 10K type strain sequencing project: providing services to taxonomists for standard genome sequencing and annotation.</title>
        <authorList>
            <consortium name="The Broad Institute Genomics Platform"/>
            <consortium name="The Broad Institute Genome Sequencing Center for Infectious Disease"/>
            <person name="Wu L."/>
            <person name="Ma J."/>
        </authorList>
    </citation>
    <scope>NUCLEOTIDE SEQUENCE [LARGE SCALE GENOMIC DNA]</scope>
    <source>
        <strain evidence="2">NBRC 100033</strain>
    </source>
</reference>
<dbReference type="Proteomes" id="UP001156682">
    <property type="component" value="Unassembled WGS sequence"/>
</dbReference>
<dbReference type="EMBL" id="BSOR01000016">
    <property type="protein sequence ID" value="GLR63587.1"/>
    <property type="molecule type" value="Genomic_DNA"/>
</dbReference>
<organism evidence="1 2">
    <name type="scientific">Marinospirillum insulare</name>
    <dbReference type="NCBI Taxonomy" id="217169"/>
    <lineage>
        <taxon>Bacteria</taxon>
        <taxon>Pseudomonadati</taxon>
        <taxon>Pseudomonadota</taxon>
        <taxon>Gammaproteobacteria</taxon>
        <taxon>Oceanospirillales</taxon>
        <taxon>Oceanospirillaceae</taxon>
        <taxon>Marinospirillum</taxon>
    </lineage>
</organism>
<name>A0ABQ5ZVY4_9GAMM</name>
<gene>
    <name evidence="1" type="ORF">GCM10007878_10220</name>
</gene>
<sequence>MKVTVLKLSLHGQLVGYLAGFQNGKNVFSFSEEFKENLSRPTLSLITHPTFPFRII</sequence>
<evidence type="ECO:0000313" key="1">
    <source>
        <dbReference type="EMBL" id="GLR63587.1"/>
    </source>
</evidence>
<dbReference type="RefSeq" id="WP_160169811.1">
    <property type="nucleotide sequence ID" value="NZ_BSOR01000016.1"/>
</dbReference>
<accession>A0ABQ5ZVY4</accession>
<protein>
    <recommendedName>
        <fullName evidence="3">HipA N-terminal subdomain 1 domain-containing protein</fullName>
    </recommendedName>
</protein>
<evidence type="ECO:0008006" key="3">
    <source>
        <dbReference type="Google" id="ProtNLM"/>
    </source>
</evidence>